<gene>
    <name evidence="13" type="ORF">AN926_05415</name>
</gene>
<name>A0A0N0ZQ66_THESC</name>
<evidence type="ECO:0000259" key="12">
    <source>
        <dbReference type="Pfam" id="PF12019"/>
    </source>
</evidence>
<dbReference type="InterPro" id="IPR045584">
    <property type="entry name" value="Pilin-like"/>
</dbReference>
<keyword evidence="6" id="KW-0997">Cell inner membrane</keyword>
<dbReference type="GO" id="GO:0042597">
    <property type="term" value="C:periplasmic space"/>
    <property type="evidence" value="ECO:0007669"/>
    <property type="project" value="UniProtKB-SubCell"/>
</dbReference>
<keyword evidence="5" id="KW-0488">Methylation</keyword>
<dbReference type="GO" id="GO:0009279">
    <property type="term" value="C:cell outer membrane"/>
    <property type="evidence" value="ECO:0007669"/>
    <property type="project" value="UniProtKB-SubCell"/>
</dbReference>
<dbReference type="InterPro" id="IPR012902">
    <property type="entry name" value="N_methyl_site"/>
</dbReference>
<dbReference type="GO" id="GO:0015628">
    <property type="term" value="P:protein secretion by the type II secretion system"/>
    <property type="evidence" value="ECO:0007669"/>
    <property type="project" value="InterPro"/>
</dbReference>
<sequence>MRREGFTLLELLIVLGILGVLLGLGLPLLSPNRLALDTAARSLAAQVTRARLEAIRQNTFAGLMIFTEGAGGYATFTDKNGNRTYDPGEAVQLVHFGQGDWARVRLDPSRSTLGNMPILFDSRGVPAKPITGTITLTTGTATRKVIISQQGRARVE</sequence>
<keyword evidence="10" id="KW-0472">Membrane</keyword>
<evidence type="ECO:0000256" key="5">
    <source>
        <dbReference type="ARBA" id="ARBA00022481"/>
    </source>
</evidence>
<evidence type="ECO:0000256" key="4">
    <source>
        <dbReference type="ARBA" id="ARBA00022475"/>
    </source>
</evidence>
<evidence type="ECO:0000256" key="7">
    <source>
        <dbReference type="ARBA" id="ARBA00022692"/>
    </source>
</evidence>
<evidence type="ECO:0000256" key="10">
    <source>
        <dbReference type="ARBA" id="ARBA00023136"/>
    </source>
</evidence>
<proteinExistence type="predicted"/>
<evidence type="ECO:0000313" key="14">
    <source>
        <dbReference type="Proteomes" id="UP000053099"/>
    </source>
</evidence>
<keyword evidence="7" id="KW-0812">Transmembrane</keyword>
<feature type="domain" description="General secretion pathway GspH" evidence="12">
    <location>
        <begin position="39"/>
        <end position="151"/>
    </location>
</feature>
<evidence type="ECO:0000256" key="8">
    <source>
        <dbReference type="ARBA" id="ARBA00022764"/>
    </source>
</evidence>
<dbReference type="AlphaFoldDB" id="A0A0N0ZQ66"/>
<evidence type="ECO:0000256" key="1">
    <source>
        <dbReference type="ARBA" id="ARBA00004203"/>
    </source>
</evidence>
<dbReference type="Proteomes" id="UP000053099">
    <property type="component" value="Unassembled WGS sequence"/>
</dbReference>
<dbReference type="InterPro" id="IPR022346">
    <property type="entry name" value="T2SS_GspH"/>
</dbReference>
<keyword evidence="8" id="KW-0574">Periplasm</keyword>
<evidence type="ECO:0000313" key="13">
    <source>
        <dbReference type="EMBL" id="KPD32203.1"/>
    </source>
</evidence>
<dbReference type="Gene3D" id="3.55.40.10">
    <property type="entry name" value="minor pseudopilin epsh domain"/>
    <property type="match status" value="1"/>
</dbReference>
<dbReference type="Pfam" id="PF12019">
    <property type="entry name" value="GspH"/>
    <property type="match status" value="1"/>
</dbReference>
<evidence type="ECO:0000256" key="6">
    <source>
        <dbReference type="ARBA" id="ARBA00022519"/>
    </source>
</evidence>
<keyword evidence="11" id="KW-0998">Cell outer membrane</keyword>
<keyword evidence="9" id="KW-1133">Transmembrane helix</keyword>
<evidence type="ECO:0000256" key="9">
    <source>
        <dbReference type="ARBA" id="ARBA00022989"/>
    </source>
</evidence>
<evidence type="ECO:0000256" key="11">
    <source>
        <dbReference type="ARBA" id="ARBA00023237"/>
    </source>
</evidence>
<dbReference type="PATRIC" id="fig|37636.3.peg.145"/>
<dbReference type="SUPFAM" id="SSF54523">
    <property type="entry name" value="Pili subunits"/>
    <property type="match status" value="1"/>
</dbReference>
<dbReference type="GO" id="GO:0005886">
    <property type="term" value="C:plasma membrane"/>
    <property type="evidence" value="ECO:0007669"/>
    <property type="project" value="UniProtKB-SubCell"/>
</dbReference>
<dbReference type="Pfam" id="PF07963">
    <property type="entry name" value="N_methyl"/>
    <property type="match status" value="1"/>
</dbReference>
<organism evidence="13 14">
    <name type="scientific">Thermus scotoductus</name>
    <dbReference type="NCBI Taxonomy" id="37636"/>
    <lineage>
        <taxon>Bacteria</taxon>
        <taxon>Thermotogati</taxon>
        <taxon>Deinococcota</taxon>
        <taxon>Deinococci</taxon>
        <taxon>Thermales</taxon>
        <taxon>Thermaceae</taxon>
        <taxon>Thermus</taxon>
    </lineage>
</organism>
<dbReference type="PROSITE" id="PS00409">
    <property type="entry name" value="PROKAR_NTER_METHYL"/>
    <property type="match status" value="1"/>
</dbReference>
<comment type="caution">
    <text evidence="13">The sequence shown here is derived from an EMBL/GenBank/DDBJ whole genome shotgun (WGS) entry which is preliminary data.</text>
</comment>
<dbReference type="GO" id="GO:0015627">
    <property type="term" value="C:type II protein secretion system complex"/>
    <property type="evidence" value="ECO:0007669"/>
    <property type="project" value="InterPro"/>
</dbReference>
<comment type="subcellular location">
    <subcellularLocation>
        <location evidence="2">Cell inner membrane</location>
        <topology evidence="2">Single-pass membrane protein</topology>
    </subcellularLocation>
    <subcellularLocation>
        <location evidence="1">Cell outer membrane</location>
        <topology evidence="1">Single-pass membrane protein</topology>
    </subcellularLocation>
    <subcellularLocation>
        <location evidence="3">Periplasm</location>
    </subcellularLocation>
</comment>
<dbReference type="EMBL" id="LJJR01000012">
    <property type="protein sequence ID" value="KPD32203.1"/>
    <property type="molecule type" value="Genomic_DNA"/>
</dbReference>
<protein>
    <submittedName>
        <fullName evidence="13">Prepilin</fullName>
    </submittedName>
</protein>
<keyword evidence="4" id="KW-1003">Cell membrane</keyword>
<accession>A0A0N0ZQ66</accession>
<evidence type="ECO:0000256" key="3">
    <source>
        <dbReference type="ARBA" id="ARBA00004418"/>
    </source>
</evidence>
<dbReference type="NCBIfam" id="TIGR02532">
    <property type="entry name" value="IV_pilin_GFxxxE"/>
    <property type="match status" value="1"/>
</dbReference>
<evidence type="ECO:0000256" key="2">
    <source>
        <dbReference type="ARBA" id="ARBA00004377"/>
    </source>
</evidence>
<reference evidence="13 14" key="1">
    <citation type="submission" date="2015-09" db="EMBL/GenBank/DDBJ databases">
        <title>Draft genome sequence of Thermus scotoductus strain K1 isolated from a geothermal spring in Nagorno-Karabakh, Armenia.</title>
        <authorList>
            <person name="Saghatelyan A."/>
            <person name="Poghosyan L."/>
            <person name="Panosyan H."/>
            <person name="Birkeland N.-K."/>
        </authorList>
    </citation>
    <scope>NUCLEOTIDE SEQUENCE [LARGE SCALE GENOMIC DNA]</scope>
    <source>
        <strain evidence="13 14">K1</strain>
    </source>
</reference>